<feature type="domain" description="DUF7788" evidence="2">
    <location>
        <begin position="306"/>
        <end position="472"/>
    </location>
</feature>
<comment type="caution">
    <text evidence="3">The sequence shown here is derived from an EMBL/GenBank/DDBJ whole genome shotgun (WGS) entry which is preliminary data.</text>
</comment>
<gene>
    <name evidence="3" type="ORF">K4H94_00390</name>
</gene>
<feature type="domain" description="DUF2828" evidence="1">
    <location>
        <begin position="148"/>
        <end position="242"/>
    </location>
</feature>
<evidence type="ECO:0000259" key="2">
    <source>
        <dbReference type="Pfam" id="PF25043"/>
    </source>
</evidence>
<dbReference type="Pfam" id="PF25043">
    <property type="entry name" value="DUF7788"/>
    <property type="match status" value="1"/>
</dbReference>
<sequence>MARNFISKFREGLYKVSAIEDLQNDEDTSAILEFLQVAKRLRNSEEDNIIEVFRRAFFSNKSLSMKALFYVRDKENGLGERRIFRVLIKYLALTYPDDIRKNLHLIPKYGRWDDFYALFYTPLEDNVISIFKRQILLDSNCKSPTTLGKWLKSENTSSKESRKLAKRTRQLLGYSSKEYRMILSSLRRKIGIIENILSRKKYEDIKYFNFSLETIIRYKKAFIRNDRNEFKKYLKSIEKIKKTKNINFNEKTLNQTPVDIISDFLENTNSNNNDIYSNLWNMVCDNYTPYIKDTFIIIAVSGIGCNNYKKAFEIAISNILMYHKFNTNRFKDYYMYFDKNPKFGKIRCNSFQQQIKNIHYTNSFAKCNISAALDMLLFTALKEGLNHKELPQNILVISDDPTCKDYLDNKIQENIKEKWKLAKFLIPKIKIWIIDDSNKEKNIKNINENVLITGYSKELFKLSIKGEEVSEEMLLIKTLEDMYEDVIL</sequence>
<dbReference type="InterPro" id="IPR056690">
    <property type="entry name" value="DUF7788"/>
</dbReference>
<reference evidence="3 4" key="1">
    <citation type="submission" date="2021-08" db="EMBL/GenBank/DDBJ databases">
        <title>Genome sequence analysis of Clostridium chauvoei strains of European origin and evaluation of typing options for outbreak investigations.</title>
        <authorList>
            <person name="Abdel-Glil M."/>
            <person name="Thomas P."/>
            <person name="Seyboldt C."/>
        </authorList>
    </citation>
    <scope>NUCLEOTIDE SEQUENCE [LARGE SCALE GENOMIC DNA]</scope>
    <source>
        <strain evidence="3 4">S0260-09</strain>
    </source>
</reference>
<proteinExistence type="predicted"/>
<dbReference type="InterPro" id="IPR058580">
    <property type="entry name" value="DUF2828"/>
</dbReference>
<protein>
    <submittedName>
        <fullName evidence="3">DUF2828 family protein</fullName>
    </submittedName>
</protein>
<name>A0ABD4RDT4_9CLOT</name>
<evidence type="ECO:0000313" key="4">
    <source>
        <dbReference type="Proteomes" id="UP000775179"/>
    </source>
</evidence>
<evidence type="ECO:0000259" key="1">
    <source>
        <dbReference type="Pfam" id="PF11443"/>
    </source>
</evidence>
<dbReference type="AlphaFoldDB" id="A0ABD4RDT4"/>
<dbReference type="EMBL" id="JAIFTX010000001">
    <property type="protein sequence ID" value="MBX7289509.1"/>
    <property type="molecule type" value="Genomic_DNA"/>
</dbReference>
<dbReference type="RefSeq" id="WP_021875684.1">
    <property type="nucleotide sequence ID" value="NZ_CP018624.1"/>
</dbReference>
<dbReference type="Proteomes" id="UP000775179">
    <property type="component" value="Unassembled WGS sequence"/>
</dbReference>
<dbReference type="Pfam" id="PF11443">
    <property type="entry name" value="DUF2828"/>
    <property type="match status" value="1"/>
</dbReference>
<dbReference type="GeneID" id="66301695"/>
<dbReference type="KEGG" id="cchv:BTM20_07420"/>
<dbReference type="PANTHER" id="PTHR31373:SF27">
    <property type="entry name" value="TROVE DOMAIN-CONTAINING PROTEIN"/>
    <property type="match status" value="1"/>
</dbReference>
<dbReference type="PANTHER" id="PTHR31373">
    <property type="entry name" value="OS06G0652100 PROTEIN"/>
    <property type="match status" value="1"/>
</dbReference>
<organism evidence="3 4">
    <name type="scientific">Clostridium chauvoei</name>
    <dbReference type="NCBI Taxonomy" id="46867"/>
    <lineage>
        <taxon>Bacteria</taxon>
        <taxon>Bacillati</taxon>
        <taxon>Bacillota</taxon>
        <taxon>Clostridia</taxon>
        <taxon>Eubacteriales</taxon>
        <taxon>Clostridiaceae</taxon>
        <taxon>Clostridium</taxon>
    </lineage>
</organism>
<evidence type="ECO:0000313" key="3">
    <source>
        <dbReference type="EMBL" id="MBX7289509.1"/>
    </source>
</evidence>
<dbReference type="InterPro" id="IPR011205">
    <property type="entry name" value="UCP015417_vWA"/>
</dbReference>
<accession>A0ABD4RDT4</accession>